<proteinExistence type="predicted"/>
<keyword evidence="3" id="KW-1185">Reference proteome</keyword>
<accession>A0A9P5TGI7</accession>
<evidence type="ECO:0000313" key="3">
    <source>
        <dbReference type="Proteomes" id="UP000724874"/>
    </source>
</evidence>
<name>A0A9P5TGI7_GYMJU</name>
<evidence type="ECO:0000313" key="2">
    <source>
        <dbReference type="EMBL" id="KAF8872169.1"/>
    </source>
</evidence>
<protein>
    <submittedName>
        <fullName evidence="2">Uncharacterized protein</fullName>
    </submittedName>
</protein>
<dbReference type="Proteomes" id="UP000724874">
    <property type="component" value="Unassembled WGS sequence"/>
</dbReference>
<sequence length="599" mass="67370">MVYPKGSIPNETGEFTLGPPLFLSCDPSVENPSVQLPLIVPNLPQMDPNEAKVQFMSHIGEQKPNIDQPTIVLHDIGPRDAVAFWSTTATRKQFPDTVPIRRVGEAAMMYDINEKQLLQPSGFVHTKLNYSHPFLVPFNFSIRTLPIIRTKSGEYKLQDDIVRIWRHHERVYPALAYYLDDQSYLRSLAVKPMAMPSHHRYNQPNRNERLVRWRCMTALMRFKEHWGLLAYSAWRFTNWRSRLASVDPAELGVTRQWLVELEGSGLLDNATPRVGTFVNVLDFQNPTVLARAERNKVPLWFYFGRIHFLGKNKADLYKMYKPIKLMNPNPDMDLLISCLADFLQSLDASFEPHGIKFVSNHQVPSTAPSATAAPPSPSSDGDYSPLPSQNFDPVLSVKGHASPPQIAELDSPMSPANVSEELASFPAPHPRSGQTRGQSWADFFSERRLANQALANDTLGTGESTGAKAVRLAREQQVDLLCDLPPTLDDVEIFVWDLCDEPKGYYNRLPTSGRGSLPLKDFTDSFSNEIDLCPMLGDSPAEYQLPRPTSLGSERPPEYPSNAADSTHDVPQTHFGAARQLRRVLLRAPSPFIYPLSKI</sequence>
<dbReference type="AlphaFoldDB" id="A0A9P5TGI7"/>
<gene>
    <name evidence="2" type="ORF">CPB84DRAFT_1753689</name>
</gene>
<comment type="caution">
    <text evidence="2">The sequence shown here is derived from an EMBL/GenBank/DDBJ whole genome shotgun (WGS) entry which is preliminary data.</text>
</comment>
<evidence type="ECO:0000256" key="1">
    <source>
        <dbReference type="SAM" id="MobiDB-lite"/>
    </source>
</evidence>
<feature type="region of interest" description="Disordered" evidence="1">
    <location>
        <begin position="538"/>
        <end position="570"/>
    </location>
</feature>
<feature type="compositionally biased region" description="Low complexity" evidence="1">
    <location>
        <begin position="364"/>
        <end position="373"/>
    </location>
</feature>
<feature type="region of interest" description="Disordered" evidence="1">
    <location>
        <begin position="361"/>
        <end position="437"/>
    </location>
</feature>
<dbReference type="PROSITE" id="PS51257">
    <property type="entry name" value="PROKAR_LIPOPROTEIN"/>
    <property type="match status" value="1"/>
</dbReference>
<organism evidence="2 3">
    <name type="scientific">Gymnopilus junonius</name>
    <name type="common">Spectacular rustgill mushroom</name>
    <name type="synonym">Gymnopilus spectabilis subsp. junonius</name>
    <dbReference type="NCBI Taxonomy" id="109634"/>
    <lineage>
        <taxon>Eukaryota</taxon>
        <taxon>Fungi</taxon>
        <taxon>Dikarya</taxon>
        <taxon>Basidiomycota</taxon>
        <taxon>Agaricomycotina</taxon>
        <taxon>Agaricomycetes</taxon>
        <taxon>Agaricomycetidae</taxon>
        <taxon>Agaricales</taxon>
        <taxon>Agaricineae</taxon>
        <taxon>Hymenogastraceae</taxon>
        <taxon>Gymnopilus</taxon>
    </lineage>
</organism>
<dbReference type="EMBL" id="JADNYJ010000276">
    <property type="protein sequence ID" value="KAF8872169.1"/>
    <property type="molecule type" value="Genomic_DNA"/>
</dbReference>
<reference evidence="2" key="1">
    <citation type="submission" date="2020-11" db="EMBL/GenBank/DDBJ databases">
        <authorList>
            <consortium name="DOE Joint Genome Institute"/>
            <person name="Ahrendt S."/>
            <person name="Riley R."/>
            <person name="Andreopoulos W."/>
            <person name="LaButti K."/>
            <person name="Pangilinan J."/>
            <person name="Ruiz-duenas F.J."/>
            <person name="Barrasa J.M."/>
            <person name="Sanchez-Garcia M."/>
            <person name="Camarero S."/>
            <person name="Miyauchi S."/>
            <person name="Serrano A."/>
            <person name="Linde D."/>
            <person name="Babiker R."/>
            <person name="Drula E."/>
            <person name="Ayuso-Fernandez I."/>
            <person name="Pacheco R."/>
            <person name="Padilla G."/>
            <person name="Ferreira P."/>
            <person name="Barriuso J."/>
            <person name="Kellner H."/>
            <person name="Castanera R."/>
            <person name="Alfaro M."/>
            <person name="Ramirez L."/>
            <person name="Pisabarro A.G."/>
            <person name="Kuo A."/>
            <person name="Tritt A."/>
            <person name="Lipzen A."/>
            <person name="He G."/>
            <person name="Yan M."/>
            <person name="Ng V."/>
            <person name="Cullen D."/>
            <person name="Martin F."/>
            <person name="Rosso M.-N."/>
            <person name="Henrissat B."/>
            <person name="Hibbett D."/>
            <person name="Martinez A.T."/>
            <person name="Grigoriev I.V."/>
        </authorList>
    </citation>
    <scope>NUCLEOTIDE SEQUENCE</scope>
    <source>
        <strain evidence="2">AH 44721</strain>
    </source>
</reference>